<feature type="region of interest" description="Disordered" evidence="1">
    <location>
        <begin position="1"/>
        <end position="86"/>
    </location>
</feature>
<protein>
    <recommendedName>
        <fullName evidence="5">LysM domain-containing protein</fullName>
    </recommendedName>
</protein>
<keyword evidence="4" id="KW-1185">Reference proteome</keyword>
<name>A0ABT5SMW4_9PSEU</name>
<reference evidence="3 4" key="1">
    <citation type="submission" date="2023-02" db="EMBL/GenBank/DDBJ databases">
        <title>Genome sequencing required for Actinomycetospora new species description.</title>
        <authorList>
            <person name="Saimee Y."/>
            <person name="Duangmal K."/>
        </authorList>
    </citation>
    <scope>NUCLEOTIDE SEQUENCE [LARGE SCALE GENOMIC DNA]</scope>
    <source>
        <strain evidence="3 4">DW7H6</strain>
    </source>
</reference>
<feature type="compositionally biased region" description="Gly residues" evidence="1">
    <location>
        <begin position="19"/>
        <end position="31"/>
    </location>
</feature>
<gene>
    <name evidence="3" type="ORF">PGB27_02365</name>
</gene>
<evidence type="ECO:0000256" key="2">
    <source>
        <dbReference type="SAM" id="Phobius"/>
    </source>
</evidence>
<feature type="transmembrane region" description="Helical" evidence="2">
    <location>
        <begin position="113"/>
        <end position="135"/>
    </location>
</feature>
<proteinExistence type="predicted"/>
<accession>A0ABT5SMW4</accession>
<comment type="caution">
    <text evidence="3">The sequence shown here is derived from an EMBL/GenBank/DDBJ whole genome shotgun (WGS) entry which is preliminary data.</text>
</comment>
<dbReference type="EMBL" id="JAQZAO010000001">
    <property type="protein sequence ID" value="MDD7964182.1"/>
    <property type="molecule type" value="Genomic_DNA"/>
</dbReference>
<dbReference type="RefSeq" id="WP_274198725.1">
    <property type="nucleotide sequence ID" value="NZ_JAQZAO010000001.1"/>
</dbReference>
<evidence type="ECO:0000313" key="4">
    <source>
        <dbReference type="Proteomes" id="UP001300763"/>
    </source>
</evidence>
<keyword evidence="2" id="KW-0472">Membrane</keyword>
<feature type="compositionally biased region" description="Low complexity" evidence="1">
    <location>
        <begin position="69"/>
        <end position="79"/>
    </location>
</feature>
<keyword evidence="2" id="KW-1133">Transmembrane helix</keyword>
<evidence type="ECO:0008006" key="5">
    <source>
        <dbReference type="Google" id="ProtNLM"/>
    </source>
</evidence>
<evidence type="ECO:0000313" key="3">
    <source>
        <dbReference type="EMBL" id="MDD7964182.1"/>
    </source>
</evidence>
<evidence type="ECO:0000256" key="1">
    <source>
        <dbReference type="SAM" id="MobiDB-lite"/>
    </source>
</evidence>
<keyword evidence="2" id="KW-0812">Transmembrane</keyword>
<sequence length="206" mass="19677">MSVGTTGPLGRCDVEVPGTGEGAGGIVGAGGSAPSAVLPVRPAARPSGRPLPAGSRPARPAGLDEVRGPVRPSGRRSPAALPPVRPRVAGGGAAPRLEVAPAVAPAVLRRRRVAAVVVLGVLLGVLVGVLAGLVVPSTAPGAPAAPVPAGTTVAVVGAGESLTDVAARVAPGADTDGVVARIRELNGMEGASSLAPGRPLVVPAAG</sequence>
<dbReference type="Proteomes" id="UP001300763">
    <property type="component" value="Unassembled WGS sequence"/>
</dbReference>
<organism evidence="3 4">
    <name type="scientific">Actinomycetospora lemnae</name>
    <dbReference type="NCBI Taxonomy" id="3019891"/>
    <lineage>
        <taxon>Bacteria</taxon>
        <taxon>Bacillati</taxon>
        <taxon>Actinomycetota</taxon>
        <taxon>Actinomycetes</taxon>
        <taxon>Pseudonocardiales</taxon>
        <taxon>Pseudonocardiaceae</taxon>
        <taxon>Actinomycetospora</taxon>
    </lineage>
</organism>